<dbReference type="EMBL" id="NHTK01005833">
    <property type="protein sequence ID" value="PPQ73145.1"/>
    <property type="molecule type" value="Genomic_DNA"/>
</dbReference>
<reference evidence="1 2" key="1">
    <citation type="journal article" date="2018" name="Evol. Lett.">
        <title>Horizontal gene cluster transfer increased hallucinogenic mushroom diversity.</title>
        <authorList>
            <person name="Reynolds H.T."/>
            <person name="Vijayakumar V."/>
            <person name="Gluck-Thaler E."/>
            <person name="Korotkin H.B."/>
            <person name="Matheny P.B."/>
            <person name="Slot J.C."/>
        </authorList>
    </citation>
    <scope>NUCLEOTIDE SEQUENCE [LARGE SCALE GENOMIC DNA]</scope>
    <source>
        <strain evidence="1 2">2629</strain>
    </source>
</reference>
<name>A0A409W3T7_9AGAR</name>
<accession>A0A409W3T7</accession>
<dbReference type="OrthoDB" id="549788at2759"/>
<gene>
    <name evidence="1" type="ORF">CVT24_009139</name>
</gene>
<evidence type="ECO:0000313" key="1">
    <source>
        <dbReference type="EMBL" id="PPQ73145.1"/>
    </source>
</evidence>
<dbReference type="AlphaFoldDB" id="A0A409W3T7"/>
<evidence type="ECO:0000313" key="2">
    <source>
        <dbReference type="Proteomes" id="UP000284842"/>
    </source>
</evidence>
<comment type="caution">
    <text evidence="1">The sequence shown here is derived from an EMBL/GenBank/DDBJ whole genome shotgun (WGS) entry which is preliminary data.</text>
</comment>
<keyword evidence="2" id="KW-1185">Reference proteome</keyword>
<sequence length="282" mass="31812">MWKASKIPLCHYVEPSDQRKGLQPSFLSRQPETIDLRLMRLGSILRNYLLDLPVTGNCVCLTCDLIQSKECQKSNWADHKEECRIAKTFKQLFGDRSHDSGVSLKQWVEDVSKIVFEPAISALKLHQDQKKAGQSSSPNFFLLISHQQCVKSVTGANVACFGAIITATHVFLLELATSDAWTTLRTLDASVRGHRFRSAQIVQNSAVEPILAKICDSPSDALINTDEIRVLFWDTSGNVPKEKSAYLKTFKFGQGDLQRVKYDEDWWPSLQEKLKSVPNTIE</sequence>
<dbReference type="Proteomes" id="UP000284842">
    <property type="component" value="Unassembled WGS sequence"/>
</dbReference>
<proteinExistence type="predicted"/>
<protein>
    <submittedName>
        <fullName evidence="1">Uncharacterized protein</fullName>
    </submittedName>
</protein>
<organism evidence="1 2">
    <name type="scientific">Panaeolus cyanescens</name>
    <dbReference type="NCBI Taxonomy" id="181874"/>
    <lineage>
        <taxon>Eukaryota</taxon>
        <taxon>Fungi</taxon>
        <taxon>Dikarya</taxon>
        <taxon>Basidiomycota</taxon>
        <taxon>Agaricomycotina</taxon>
        <taxon>Agaricomycetes</taxon>
        <taxon>Agaricomycetidae</taxon>
        <taxon>Agaricales</taxon>
        <taxon>Agaricineae</taxon>
        <taxon>Galeropsidaceae</taxon>
        <taxon>Panaeolus</taxon>
    </lineage>
</organism>
<dbReference type="InParanoid" id="A0A409W3T7"/>